<keyword evidence="2 4" id="KW-0863">Zinc-finger</keyword>
<keyword evidence="1" id="KW-0479">Metal-binding</keyword>
<gene>
    <name evidence="8" type="ORF">BWQ96_05760</name>
</gene>
<dbReference type="SMART" id="SM00744">
    <property type="entry name" value="RINGv"/>
    <property type="match status" value="1"/>
</dbReference>
<evidence type="ECO:0000256" key="4">
    <source>
        <dbReference type="PROSITE-ProRule" id="PRU00175"/>
    </source>
</evidence>
<keyword evidence="6" id="KW-0812">Transmembrane</keyword>
<dbReference type="AlphaFoldDB" id="A0A2V3IQV6"/>
<keyword evidence="6" id="KW-0472">Membrane</keyword>
<dbReference type="EMBL" id="NBIV01000089">
    <property type="protein sequence ID" value="PXF44488.1"/>
    <property type="molecule type" value="Genomic_DNA"/>
</dbReference>
<evidence type="ECO:0000256" key="2">
    <source>
        <dbReference type="ARBA" id="ARBA00022771"/>
    </source>
</evidence>
<evidence type="ECO:0000313" key="9">
    <source>
        <dbReference type="Proteomes" id="UP000247409"/>
    </source>
</evidence>
<feature type="compositionally biased region" description="Low complexity" evidence="5">
    <location>
        <begin position="319"/>
        <end position="338"/>
    </location>
</feature>
<feature type="transmembrane region" description="Helical" evidence="6">
    <location>
        <begin position="155"/>
        <end position="175"/>
    </location>
</feature>
<dbReference type="PROSITE" id="PS50089">
    <property type="entry name" value="ZF_RING_2"/>
    <property type="match status" value="1"/>
</dbReference>
<keyword evidence="9" id="KW-1185">Reference proteome</keyword>
<keyword evidence="3" id="KW-0862">Zinc</keyword>
<dbReference type="SUPFAM" id="SSF57850">
    <property type="entry name" value="RING/U-box"/>
    <property type="match status" value="1"/>
</dbReference>
<evidence type="ECO:0000256" key="5">
    <source>
        <dbReference type="SAM" id="MobiDB-lite"/>
    </source>
</evidence>
<accession>A0A2V3IQV6</accession>
<dbReference type="Gene3D" id="3.30.40.10">
    <property type="entry name" value="Zinc/RING finger domain, C3HC4 (zinc finger)"/>
    <property type="match status" value="1"/>
</dbReference>
<feature type="transmembrane region" description="Helical" evidence="6">
    <location>
        <begin position="6"/>
        <end position="26"/>
    </location>
</feature>
<organism evidence="8 9">
    <name type="scientific">Gracilariopsis chorda</name>
    <dbReference type="NCBI Taxonomy" id="448386"/>
    <lineage>
        <taxon>Eukaryota</taxon>
        <taxon>Rhodophyta</taxon>
        <taxon>Florideophyceae</taxon>
        <taxon>Rhodymeniophycidae</taxon>
        <taxon>Gracilariales</taxon>
        <taxon>Gracilariaceae</taxon>
        <taxon>Gracilariopsis</taxon>
    </lineage>
</organism>
<dbReference type="PANTHER" id="PTHR22765">
    <property type="entry name" value="RING FINGER AND PROTEASE ASSOCIATED DOMAIN-CONTAINING"/>
    <property type="match status" value="1"/>
</dbReference>
<feature type="region of interest" description="Disordered" evidence="5">
    <location>
        <begin position="278"/>
        <end position="395"/>
    </location>
</feature>
<dbReference type="GO" id="GO:0061630">
    <property type="term" value="F:ubiquitin protein ligase activity"/>
    <property type="evidence" value="ECO:0007669"/>
    <property type="project" value="TreeGrafter"/>
</dbReference>
<evidence type="ECO:0000256" key="3">
    <source>
        <dbReference type="ARBA" id="ARBA00022833"/>
    </source>
</evidence>
<dbReference type="GO" id="GO:0006511">
    <property type="term" value="P:ubiquitin-dependent protein catabolic process"/>
    <property type="evidence" value="ECO:0007669"/>
    <property type="project" value="TreeGrafter"/>
</dbReference>
<evidence type="ECO:0000259" key="7">
    <source>
        <dbReference type="PROSITE" id="PS50089"/>
    </source>
</evidence>
<dbReference type="Proteomes" id="UP000247409">
    <property type="component" value="Unassembled WGS sequence"/>
</dbReference>
<feature type="compositionally biased region" description="Polar residues" evidence="5">
    <location>
        <begin position="339"/>
        <end position="367"/>
    </location>
</feature>
<dbReference type="SMART" id="SM00184">
    <property type="entry name" value="RING"/>
    <property type="match status" value="1"/>
</dbReference>
<dbReference type="GO" id="GO:0008270">
    <property type="term" value="F:zinc ion binding"/>
    <property type="evidence" value="ECO:0007669"/>
    <property type="project" value="UniProtKB-KW"/>
</dbReference>
<evidence type="ECO:0000313" key="8">
    <source>
        <dbReference type="EMBL" id="PXF44488.1"/>
    </source>
</evidence>
<dbReference type="Pfam" id="PF00097">
    <property type="entry name" value="zf-C3HC4"/>
    <property type="match status" value="1"/>
</dbReference>
<dbReference type="InterPro" id="IPR001841">
    <property type="entry name" value="Znf_RING"/>
</dbReference>
<evidence type="ECO:0000256" key="6">
    <source>
        <dbReference type="SAM" id="Phobius"/>
    </source>
</evidence>
<keyword evidence="6" id="KW-1133">Transmembrane helix</keyword>
<name>A0A2V3IQV6_9FLOR</name>
<evidence type="ECO:0000256" key="1">
    <source>
        <dbReference type="ARBA" id="ARBA00022723"/>
    </source>
</evidence>
<dbReference type="InterPro" id="IPR011016">
    <property type="entry name" value="Znf_RING-CH"/>
</dbReference>
<dbReference type="InterPro" id="IPR018957">
    <property type="entry name" value="Znf_C3HC4_RING-type"/>
</dbReference>
<dbReference type="OrthoDB" id="8062037at2759"/>
<proteinExistence type="predicted"/>
<dbReference type="STRING" id="448386.A0A2V3IQV6"/>
<dbReference type="InterPro" id="IPR013083">
    <property type="entry name" value="Znf_RING/FYVE/PHD"/>
</dbReference>
<protein>
    <recommendedName>
        <fullName evidence="7">RING-type domain-containing protein</fullName>
    </recommendedName>
</protein>
<reference evidence="8 9" key="1">
    <citation type="journal article" date="2018" name="Mol. Biol. Evol.">
        <title>Analysis of the draft genome of the red seaweed Gracilariopsis chorda provides insights into genome size evolution in Rhodophyta.</title>
        <authorList>
            <person name="Lee J."/>
            <person name="Yang E.C."/>
            <person name="Graf L."/>
            <person name="Yang J.H."/>
            <person name="Qiu H."/>
            <person name="Zel Zion U."/>
            <person name="Chan C.X."/>
            <person name="Stephens T.G."/>
            <person name="Weber A.P.M."/>
            <person name="Boo G.H."/>
            <person name="Boo S.M."/>
            <person name="Kim K.M."/>
            <person name="Shin Y."/>
            <person name="Jung M."/>
            <person name="Lee S.J."/>
            <person name="Yim H.S."/>
            <person name="Lee J.H."/>
            <person name="Bhattacharya D."/>
            <person name="Yoon H.S."/>
        </authorList>
    </citation>
    <scope>NUCLEOTIDE SEQUENCE [LARGE SCALE GENOMIC DNA]</scope>
    <source>
        <strain evidence="8 9">SKKU-2015</strain>
        <tissue evidence="8">Whole body</tissue>
    </source>
</reference>
<dbReference type="InterPro" id="IPR051826">
    <property type="entry name" value="E3_ubiquitin-ligase_domain"/>
</dbReference>
<sequence>MSFARISLALISVNIFLLIIAVYWTATTRQQLNHVKSLPPWYPRTCTIRSHTITSRDRQYRNEFLVFNFSRGTDPDPIPPTVAYRYGSPVYNQTQRQARAFSRKFSLNSPESCWLYPWDYKLQPPYPTRLRYTVSLSPVTNAPTKSQKETATVSVIFTAITATFLFILLCTVLLLSPVDDIEAINARLEAQHDQSSDAHHLSHSTINRLCKSISFEKTASIDACPICLEDEVPVDVQLPCAHSFHRGCITAWLSRGNINCPLCNLTLTADMVPPTSADYDPLTDYGGSGAQDNSDSHSDSSESAETTQVPHSPTRRRQQQQQQQQQRVRSALSSSSQQNGGTPSTSLQCESNVGQQQADRINSTASRSGLPVSVTVPERVQRPTVHSETGRSEAT</sequence>
<comment type="caution">
    <text evidence="8">The sequence shown here is derived from an EMBL/GenBank/DDBJ whole genome shotgun (WGS) entry which is preliminary data.</text>
</comment>
<feature type="domain" description="RING-type" evidence="7">
    <location>
        <begin position="224"/>
        <end position="264"/>
    </location>
</feature>